<keyword evidence="8" id="KW-1185">Reference proteome</keyword>
<dbReference type="Pfam" id="PF00205">
    <property type="entry name" value="TPP_enzyme_M"/>
    <property type="match status" value="1"/>
</dbReference>
<gene>
    <name evidence="7" type="ORF">MJA45_22165</name>
</gene>
<dbReference type="InterPro" id="IPR012000">
    <property type="entry name" value="Thiamin_PyroP_enz_cen_dom"/>
</dbReference>
<evidence type="ECO:0000256" key="2">
    <source>
        <dbReference type="ARBA" id="ARBA00023052"/>
    </source>
</evidence>
<dbReference type="GO" id="GO:0000287">
    <property type="term" value="F:magnesium ion binding"/>
    <property type="evidence" value="ECO:0007669"/>
    <property type="project" value="InterPro"/>
</dbReference>
<accession>A0AA96LAP8</accession>
<dbReference type="PANTHER" id="PTHR18968">
    <property type="entry name" value="THIAMINE PYROPHOSPHATE ENZYMES"/>
    <property type="match status" value="1"/>
</dbReference>
<dbReference type="CDD" id="cd07035">
    <property type="entry name" value="TPP_PYR_POX_like"/>
    <property type="match status" value="1"/>
</dbReference>
<evidence type="ECO:0000313" key="8">
    <source>
        <dbReference type="Proteomes" id="UP001305702"/>
    </source>
</evidence>
<proteinExistence type="inferred from homology"/>
<dbReference type="InterPro" id="IPR029035">
    <property type="entry name" value="DHS-like_NAD/FAD-binding_dom"/>
</dbReference>
<dbReference type="SUPFAM" id="SSF52467">
    <property type="entry name" value="DHS-like NAD/FAD-binding domain"/>
    <property type="match status" value="1"/>
</dbReference>
<dbReference type="GO" id="GO:0003984">
    <property type="term" value="F:acetolactate synthase activity"/>
    <property type="evidence" value="ECO:0007669"/>
    <property type="project" value="TreeGrafter"/>
</dbReference>
<dbReference type="InterPro" id="IPR045229">
    <property type="entry name" value="TPP_enz"/>
</dbReference>
<dbReference type="InterPro" id="IPR029061">
    <property type="entry name" value="THDP-binding"/>
</dbReference>
<dbReference type="GO" id="GO:0009097">
    <property type="term" value="P:isoleucine biosynthetic process"/>
    <property type="evidence" value="ECO:0007669"/>
    <property type="project" value="TreeGrafter"/>
</dbReference>
<dbReference type="Pfam" id="PF02776">
    <property type="entry name" value="TPP_enzyme_N"/>
    <property type="match status" value="1"/>
</dbReference>
<dbReference type="PANTHER" id="PTHR18968:SF167">
    <property type="entry name" value="ACETOLACTATE SYNTHASE LARGE SUBUNIT ILVB2-RELATED"/>
    <property type="match status" value="1"/>
</dbReference>
<sequence>MKRVVTVLMEHFKRWGVDHIFGVPGKAVVPLVLEAGNQGIDYVLARHEAGAGYEAGGYAWRRGLGVAAGTSGPGGTNMITAAGQAKVFHQPVFFLTGHPSMKETGKPLGQDSTFFGTDLVQMFQSVTLFSARVERGEVLKSYLAHAVEKAVTGRRGPVHLAIPYDVLTEPIEPFELPFPEREPGTVSSRLDRVFPLLSGAQRPLLFLGKGVHLSGAYEEVRALAEGWGLPVATTPGGKGTFPTVHPLSLGSYGLGGGPEAEEYIRNGVDLLIVIGTSLSDMSLPALKPAEYPRHVIQFDVEPAFVGKSLPAPTLFIQGCAKTNLQALLKEMRAFAGTGVALAAAAIDSPAEHAGLQPAAGEAALAESGQEKAPDADAPALTARETMGILGEVLPEEATVIGDDGSHSYHAVRHLAVKRAGSFLFDDVFASMGHAIGYSIGAQLASPKERFVCLTGDGCLFMNGSELSTAVNSGANVIFVVLNNGRLDMVNKGMRAHVGRTDGTVFEIPLNVKGYAEAMGCRAFRCGTGDELRRALTAALALEETVVIEAMVDPEELPPTLARG</sequence>
<feature type="domain" description="Thiamine pyrophosphate enzyme TPP-binding" evidence="5">
    <location>
        <begin position="404"/>
        <end position="548"/>
    </location>
</feature>
<evidence type="ECO:0000259" key="4">
    <source>
        <dbReference type="Pfam" id="PF00205"/>
    </source>
</evidence>
<feature type="domain" description="Thiamine pyrophosphate enzyme N-terminal TPP-binding" evidence="6">
    <location>
        <begin position="4"/>
        <end position="106"/>
    </location>
</feature>
<dbReference type="EMBL" id="CP130318">
    <property type="protein sequence ID" value="WNQ10299.1"/>
    <property type="molecule type" value="Genomic_DNA"/>
</dbReference>
<name>A0AA96LAP8_9BACL</name>
<keyword evidence="2 3" id="KW-0786">Thiamine pyrophosphate</keyword>
<dbReference type="GO" id="GO:0030976">
    <property type="term" value="F:thiamine pyrophosphate binding"/>
    <property type="evidence" value="ECO:0007669"/>
    <property type="project" value="InterPro"/>
</dbReference>
<dbReference type="AlphaFoldDB" id="A0AA96LAP8"/>
<dbReference type="InterPro" id="IPR012001">
    <property type="entry name" value="Thiamin_PyroP_enz_TPP-bd_dom"/>
</dbReference>
<feature type="domain" description="Thiamine pyrophosphate enzyme central" evidence="4">
    <location>
        <begin position="191"/>
        <end position="327"/>
    </location>
</feature>
<dbReference type="CDD" id="cd00568">
    <property type="entry name" value="TPP_enzymes"/>
    <property type="match status" value="1"/>
</dbReference>
<evidence type="ECO:0000259" key="6">
    <source>
        <dbReference type="Pfam" id="PF02776"/>
    </source>
</evidence>
<evidence type="ECO:0000256" key="1">
    <source>
        <dbReference type="ARBA" id="ARBA00007812"/>
    </source>
</evidence>
<dbReference type="GO" id="GO:0005948">
    <property type="term" value="C:acetolactate synthase complex"/>
    <property type="evidence" value="ECO:0007669"/>
    <property type="project" value="TreeGrafter"/>
</dbReference>
<evidence type="ECO:0000313" key="7">
    <source>
        <dbReference type="EMBL" id="WNQ10299.1"/>
    </source>
</evidence>
<reference evidence="7 8" key="1">
    <citation type="submission" date="2022-02" db="EMBL/GenBank/DDBJ databases">
        <title>Paenibacillus sp. MBLB1776 Whole Genome Shotgun Sequencing.</title>
        <authorList>
            <person name="Hwang C.Y."/>
            <person name="Cho E.-S."/>
            <person name="Seo M.-J."/>
        </authorList>
    </citation>
    <scope>NUCLEOTIDE SEQUENCE [LARGE SCALE GENOMIC DNA]</scope>
    <source>
        <strain evidence="7 8">MBLB1776</strain>
    </source>
</reference>
<evidence type="ECO:0000259" key="5">
    <source>
        <dbReference type="Pfam" id="PF02775"/>
    </source>
</evidence>
<dbReference type="GO" id="GO:0050660">
    <property type="term" value="F:flavin adenine dinucleotide binding"/>
    <property type="evidence" value="ECO:0007669"/>
    <property type="project" value="TreeGrafter"/>
</dbReference>
<dbReference type="Proteomes" id="UP001305702">
    <property type="component" value="Chromosome"/>
</dbReference>
<dbReference type="Gene3D" id="3.40.50.970">
    <property type="match status" value="2"/>
</dbReference>
<evidence type="ECO:0000256" key="3">
    <source>
        <dbReference type="RuleBase" id="RU362132"/>
    </source>
</evidence>
<dbReference type="KEGG" id="paun:MJA45_22165"/>
<dbReference type="RefSeq" id="WP_315604073.1">
    <property type="nucleotide sequence ID" value="NZ_CP130318.1"/>
</dbReference>
<dbReference type="InterPro" id="IPR000399">
    <property type="entry name" value="TPP-bd_CS"/>
</dbReference>
<protein>
    <submittedName>
        <fullName evidence="7">Thiamine pyrophosphate-binding protein</fullName>
    </submittedName>
</protein>
<dbReference type="GO" id="GO:0009099">
    <property type="term" value="P:L-valine biosynthetic process"/>
    <property type="evidence" value="ECO:0007669"/>
    <property type="project" value="TreeGrafter"/>
</dbReference>
<dbReference type="Pfam" id="PF02775">
    <property type="entry name" value="TPP_enzyme_C"/>
    <property type="match status" value="1"/>
</dbReference>
<comment type="similarity">
    <text evidence="1 3">Belongs to the TPP enzyme family.</text>
</comment>
<organism evidence="7 8">
    <name type="scientific">Paenibacillus aurantius</name>
    <dbReference type="NCBI Taxonomy" id="2918900"/>
    <lineage>
        <taxon>Bacteria</taxon>
        <taxon>Bacillati</taxon>
        <taxon>Bacillota</taxon>
        <taxon>Bacilli</taxon>
        <taxon>Bacillales</taxon>
        <taxon>Paenibacillaceae</taxon>
        <taxon>Paenibacillus</taxon>
    </lineage>
</organism>
<dbReference type="Gene3D" id="3.40.50.1220">
    <property type="entry name" value="TPP-binding domain"/>
    <property type="match status" value="1"/>
</dbReference>
<dbReference type="SUPFAM" id="SSF52518">
    <property type="entry name" value="Thiamin diphosphate-binding fold (THDP-binding)"/>
    <property type="match status" value="2"/>
</dbReference>
<dbReference type="PROSITE" id="PS00187">
    <property type="entry name" value="TPP_ENZYMES"/>
    <property type="match status" value="1"/>
</dbReference>
<dbReference type="InterPro" id="IPR011766">
    <property type="entry name" value="TPP_enzyme_TPP-bd"/>
</dbReference>